<evidence type="ECO:0000313" key="10">
    <source>
        <dbReference type="EMBL" id="BCL58136.1"/>
    </source>
</evidence>
<dbReference type="EMBL" id="AP024085">
    <property type="protein sequence ID" value="BCL58136.1"/>
    <property type="molecule type" value="Genomic_DNA"/>
</dbReference>
<evidence type="ECO:0000256" key="7">
    <source>
        <dbReference type="PIRSR" id="PIRSR001021-1"/>
    </source>
</evidence>
<keyword evidence="4" id="KW-0378">Hydrolase</keyword>
<comment type="cofactor">
    <cofactor evidence="1">
        <name>Ca(2+)</name>
        <dbReference type="ChEBI" id="CHEBI:29108"/>
    </cofactor>
</comment>
<dbReference type="Gene3D" id="2.60.40.1180">
    <property type="entry name" value="Golgi alpha-mannosidase II"/>
    <property type="match status" value="1"/>
</dbReference>
<feature type="active site" description="Nucleophile" evidence="7">
    <location>
        <position position="231"/>
    </location>
</feature>
<sequence>MKNGILLQGFHWYIKPEENLWKKLKENVDEYKQLGFSALWLPPAYKGVGGKNDNGYGVYDLYDLGEFNQKGSIETKYGTKDDYLACIEAFQNKGIDIYGDIVLNHKMGADGTEIVNAREVNRHNTNEIISNDEQIEVYTLFTFPGRNKKYSDFIWHWYHFDGIDYDEKTHRNTIFLFDHKSWDQEVDDENGNYDYLMGTDLDFSNEETVQEVTSWLHWYLDITHIKGLRLDAVKHIPAYFYQELLPKLRQDYQEELFTVGEYWHGDVYHLENYLKEVNFEMSLFDVPLHYHFYDASHSENYDMSHIFDQTLVSMYPSNAVTFVDNHDTEPSQSLASFIPDEFKGQAYCLILLRKEGYPCVFYGDLEGIEYENISSKKAILQKIMSLRKEYNNGYQDDYFDHPHLIGWTRHDEFKSMAVVLTNSTGGIKSMYVGKNFSNCYFVNAFNSSQRVCINEEGYGDFYCEDKNFAVYVKEQS</sequence>
<feature type="binding site" evidence="8">
    <location>
        <position position="194"/>
    </location>
    <ligand>
        <name>Ca(2+)</name>
        <dbReference type="ChEBI" id="CHEBI:29108"/>
        <label>1</label>
    </ligand>
</feature>
<evidence type="ECO:0000256" key="6">
    <source>
        <dbReference type="ARBA" id="ARBA00023295"/>
    </source>
</evidence>
<dbReference type="InterPro" id="IPR013780">
    <property type="entry name" value="Glyco_hydro_b"/>
</dbReference>
<feature type="active site" description="Proton donor" evidence="7">
    <location>
        <position position="261"/>
    </location>
</feature>
<accession>A0A7I8E1I6</accession>
<dbReference type="InterPro" id="IPR006047">
    <property type="entry name" value="GH13_cat_dom"/>
</dbReference>
<keyword evidence="6" id="KW-0326">Glycosidase</keyword>
<dbReference type="InterPro" id="IPR013776">
    <property type="entry name" value="A-amylase_thermo"/>
</dbReference>
<dbReference type="Pfam" id="PF00128">
    <property type="entry name" value="Alpha-amylase"/>
    <property type="match status" value="1"/>
</dbReference>
<evidence type="ECO:0000256" key="1">
    <source>
        <dbReference type="ARBA" id="ARBA00001913"/>
    </source>
</evidence>
<feature type="binding site" evidence="8">
    <location>
        <position position="200"/>
    </location>
    <ligand>
        <name>Ca(2+)</name>
        <dbReference type="ChEBI" id="CHEBI:29108"/>
        <label>1</label>
    </ligand>
</feature>
<dbReference type="Gene3D" id="3.20.20.80">
    <property type="entry name" value="Glycosidases"/>
    <property type="match status" value="1"/>
</dbReference>
<dbReference type="GO" id="GO:0005509">
    <property type="term" value="F:calcium ion binding"/>
    <property type="evidence" value="ECO:0007669"/>
    <property type="project" value="InterPro"/>
</dbReference>
<dbReference type="PANTHER" id="PTHR43447">
    <property type="entry name" value="ALPHA-AMYLASE"/>
    <property type="match status" value="1"/>
</dbReference>
<evidence type="ECO:0000256" key="8">
    <source>
        <dbReference type="PIRSR" id="PIRSR001021-2"/>
    </source>
</evidence>
<feature type="binding site" evidence="8">
    <location>
        <position position="235"/>
    </location>
    <ligand>
        <name>Ca(2+)</name>
        <dbReference type="ChEBI" id="CHEBI:29108"/>
        <label>1</label>
    </ligand>
</feature>
<keyword evidence="3 8" id="KW-0479">Metal-binding</keyword>
<keyword evidence="5" id="KW-0119">Carbohydrate metabolism</keyword>
<evidence type="ECO:0000256" key="2">
    <source>
        <dbReference type="ARBA" id="ARBA00008061"/>
    </source>
</evidence>
<comment type="similarity">
    <text evidence="2">Belongs to the glycosyl hydrolase 13 family.</text>
</comment>
<proteinExistence type="inferred from homology"/>
<dbReference type="RefSeq" id="WP_200764744.1">
    <property type="nucleotide sequence ID" value="NZ_AP024085.1"/>
</dbReference>
<dbReference type="NCBIfam" id="NF006968">
    <property type="entry name" value="PRK09441.1-1"/>
    <property type="match status" value="1"/>
</dbReference>
<evidence type="ECO:0000259" key="9">
    <source>
        <dbReference type="SMART" id="SM00642"/>
    </source>
</evidence>
<dbReference type="NCBIfam" id="NF006969">
    <property type="entry name" value="PRK09441.1-2"/>
    <property type="match status" value="1"/>
</dbReference>
<feature type="binding site" evidence="8">
    <location>
        <position position="161"/>
    </location>
    <ligand>
        <name>Ca(2+)</name>
        <dbReference type="ChEBI" id="CHEBI:29108"/>
        <label>2</label>
    </ligand>
</feature>
<evidence type="ECO:0000256" key="4">
    <source>
        <dbReference type="ARBA" id="ARBA00022801"/>
    </source>
</evidence>
<reference evidence="11" key="1">
    <citation type="submission" date="2020-09" db="EMBL/GenBank/DDBJ databases">
        <title>Complete genome sequencing of Faecalibacillus intestinalis strain 14EGH31.</title>
        <authorList>
            <person name="Sakamoto M."/>
            <person name="Murakami T."/>
            <person name="Mori H."/>
        </authorList>
    </citation>
    <scope>NUCLEOTIDE SEQUENCE [LARGE SCALE GENOMIC DNA]</scope>
    <source>
        <strain evidence="11">14EGH31</strain>
    </source>
</reference>
<dbReference type="InterPro" id="IPR017853">
    <property type="entry name" value="GH"/>
</dbReference>
<organism evidence="10 11">
    <name type="scientific">Faecalibacillus intestinalis</name>
    <dbReference type="NCBI Taxonomy" id="1982626"/>
    <lineage>
        <taxon>Bacteria</taxon>
        <taxon>Bacillati</taxon>
        <taxon>Bacillota</taxon>
        <taxon>Erysipelotrichia</taxon>
        <taxon>Erysipelotrichales</taxon>
        <taxon>Coprobacillaceae</taxon>
        <taxon>Faecalibacillus</taxon>
    </lineage>
</organism>
<dbReference type="CDD" id="cd11318">
    <property type="entry name" value="AmyAc_bac_fung_AmyA"/>
    <property type="match status" value="1"/>
</dbReference>
<feature type="binding site" evidence="8">
    <location>
        <position position="104"/>
    </location>
    <ligand>
        <name>Ca(2+)</name>
        <dbReference type="ChEBI" id="CHEBI:29108"/>
        <label>1</label>
    </ligand>
</feature>
<dbReference type="AlphaFoldDB" id="A0A7I8E1I6"/>
<feature type="binding site" evidence="8">
    <location>
        <position position="202"/>
    </location>
    <ligand>
        <name>Ca(2+)</name>
        <dbReference type="ChEBI" id="CHEBI:29108"/>
        <label>2</label>
    </ligand>
</feature>
<gene>
    <name evidence="10" type="ORF">Fi14EGH31_18480</name>
</gene>
<protein>
    <submittedName>
        <fullName evidence="10">Alpha-amylase</fullName>
    </submittedName>
</protein>
<dbReference type="PIRSF" id="PIRSF001021">
    <property type="entry name" value="Alph-amls_thrmst"/>
    <property type="match status" value="1"/>
</dbReference>
<dbReference type="GO" id="GO:0004553">
    <property type="term" value="F:hydrolase activity, hydrolyzing O-glycosyl compounds"/>
    <property type="evidence" value="ECO:0007669"/>
    <property type="project" value="InterPro"/>
</dbReference>
<dbReference type="SUPFAM" id="SSF51011">
    <property type="entry name" value="Glycosyl hydrolase domain"/>
    <property type="match status" value="1"/>
</dbReference>
<feature type="binding site" evidence="8">
    <location>
        <position position="183"/>
    </location>
    <ligand>
        <name>Ca(2+)</name>
        <dbReference type="ChEBI" id="CHEBI:29108"/>
        <label>2</label>
    </ligand>
</feature>
<dbReference type="GeneID" id="70580288"/>
<evidence type="ECO:0000313" key="11">
    <source>
        <dbReference type="Proteomes" id="UP000593842"/>
    </source>
</evidence>
<name>A0A7I8E1I6_9FIRM</name>
<dbReference type="SUPFAM" id="SSF51445">
    <property type="entry name" value="(Trans)glycosidases"/>
    <property type="match status" value="1"/>
</dbReference>
<dbReference type="GO" id="GO:0005975">
    <property type="term" value="P:carbohydrate metabolic process"/>
    <property type="evidence" value="ECO:0007669"/>
    <property type="project" value="InterPro"/>
</dbReference>
<feature type="domain" description="Glycosyl hydrolase family 13 catalytic" evidence="9">
    <location>
        <begin position="4"/>
        <end position="387"/>
    </location>
</feature>
<dbReference type="Gene3D" id="2.40.30.140">
    <property type="match status" value="1"/>
</dbReference>
<evidence type="ECO:0000256" key="3">
    <source>
        <dbReference type="ARBA" id="ARBA00022723"/>
    </source>
</evidence>
<dbReference type="KEGG" id="fit:Fi14EGH31_18480"/>
<dbReference type="Proteomes" id="UP000593842">
    <property type="component" value="Chromosome"/>
</dbReference>
<keyword evidence="8" id="KW-0106">Calcium</keyword>
<evidence type="ECO:0000256" key="5">
    <source>
        <dbReference type="ARBA" id="ARBA00023277"/>
    </source>
</evidence>
<dbReference type="SMART" id="SM00642">
    <property type="entry name" value="Aamy"/>
    <property type="match status" value="1"/>
</dbReference>